<gene>
    <name evidence="2" type="ordered locus">Rfer_0115</name>
</gene>
<dbReference type="InterPro" id="IPR001853">
    <property type="entry name" value="DSBA-like_thioredoxin_dom"/>
</dbReference>
<name>Q223C7_ALBFT</name>
<dbReference type="Gene3D" id="3.40.30.10">
    <property type="entry name" value="Glutaredoxin"/>
    <property type="match status" value="1"/>
</dbReference>
<accession>Q223C7</accession>
<evidence type="ECO:0000313" key="3">
    <source>
        <dbReference type="Proteomes" id="UP000008332"/>
    </source>
</evidence>
<dbReference type="CDD" id="cd03024">
    <property type="entry name" value="DsbA_FrnE"/>
    <property type="match status" value="1"/>
</dbReference>
<dbReference type="PANTHER" id="PTHR13887:SF41">
    <property type="entry name" value="THIOREDOXIN SUPERFAMILY PROTEIN"/>
    <property type="match status" value="1"/>
</dbReference>
<dbReference type="GO" id="GO:0016491">
    <property type="term" value="F:oxidoreductase activity"/>
    <property type="evidence" value="ECO:0007669"/>
    <property type="project" value="InterPro"/>
</dbReference>
<dbReference type="HOGENOM" id="CLU_069253_0_4_4"/>
<dbReference type="SUPFAM" id="SSF52833">
    <property type="entry name" value="Thioredoxin-like"/>
    <property type="match status" value="1"/>
</dbReference>
<dbReference type="Pfam" id="PF01323">
    <property type="entry name" value="DSBA"/>
    <property type="match status" value="1"/>
</dbReference>
<reference evidence="3" key="1">
    <citation type="submission" date="2006-02" db="EMBL/GenBank/DDBJ databases">
        <title>Complete sequence of chromosome of Rhodoferax ferrireducens DSM 15236.</title>
        <authorList>
            <person name="Copeland A."/>
            <person name="Lucas S."/>
            <person name="Lapidus A."/>
            <person name="Barry K."/>
            <person name="Detter J.C."/>
            <person name="Glavina del Rio T."/>
            <person name="Hammon N."/>
            <person name="Israni S."/>
            <person name="Pitluck S."/>
            <person name="Brettin T."/>
            <person name="Bruce D."/>
            <person name="Han C."/>
            <person name="Tapia R."/>
            <person name="Gilna P."/>
            <person name="Kiss H."/>
            <person name="Schmutz J."/>
            <person name="Larimer F."/>
            <person name="Land M."/>
            <person name="Kyrpides N."/>
            <person name="Ivanova N."/>
            <person name="Richardson P."/>
        </authorList>
    </citation>
    <scope>NUCLEOTIDE SEQUENCE [LARGE SCALE GENOMIC DNA]</scope>
    <source>
        <strain evidence="3">ATCC BAA-621 / DSM 15236 / T118</strain>
    </source>
</reference>
<sequence>MRLSTTTHQARIMSRPLKIDFVSDISCPWCAIGLSALEQALDRLQNEVAAELHFQPFELNPQMPAGGQDIGEHLAQKYGSTPEQQTQIRDTIRQRGAEVGFSFNPAGRGRIYNTFDAHRLLHWAGLETPSRQPALKKALLVACHSQGQNMESHEVLLAAVAQAGLDVARARAILASDEFAPEVREREAFYTSQGIHSVPTVIINDRHLISGGQPVAVFEQALRQIAANQPGD</sequence>
<dbReference type="STRING" id="338969.Rfer_0115"/>
<dbReference type="EMBL" id="CP000267">
    <property type="protein sequence ID" value="ABD67876.1"/>
    <property type="molecule type" value="Genomic_DNA"/>
</dbReference>
<proteinExistence type="predicted"/>
<dbReference type="KEGG" id="rfr:Rfer_0115"/>
<evidence type="ECO:0000259" key="1">
    <source>
        <dbReference type="Pfam" id="PF01323"/>
    </source>
</evidence>
<dbReference type="AlphaFoldDB" id="Q223C7"/>
<dbReference type="eggNOG" id="COG2761">
    <property type="taxonomic scope" value="Bacteria"/>
</dbReference>
<dbReference type="Proteomes" id="UP000008332">
    <property type="component" value="Chromosome"/>
</dbReference>
<protein>
    <submittedName>
        <fullName evidence="2">DSBA oxidoreductase</fullName>
    </submittedName>
</protein>
<keyword evidence="3" id="KW-1185">Reference proteome</keyword>
<dbReference type="PANTHER" id="PTHR13887">
    <property type="entry name" value="GLUTATHIONE S-TRANSFERASE KAPPA"/>
    <property type="match status" value="1"/>
</dbReference>
<organism evidence="2 3">
    <name type="scientific">Albidiferax ferrireducens (strain ATCC BAA-621 / DSM 15236 / T118)</name>
    <name type="common">Rhodoferax ferrireducens</name>
    <dbReference type="NCBI Taxonomy" id="338969"/>
    <lineage>
        <taxon>Bacteria</taxon>
        <taxon>Pseudomonadati</taxon>
        <taxon>Pseudomonadota</taxon>
        <taxon>Betaproteobacteria</taxon>
        <taxon>Burkholderiales</taxon>
        <taxon>Comamonadaceae</taxon>
        <taxon>Rhodoferax</taxon>
    </lineage>
</organism>
<dbReference type="InterPro" id="IPR036249">
    <property type="entry name" value="Thioredoxin-like_sf"/>
</dbReference>
<evidence type="ECO:0000313" key="2">
    <source>
        <dbReference type="EMBL" id="ABD67876.1"/>
    </source>
</evidence>
<feature type="domain" description="DSBA-like thioredoxin" evidence="1">
    <location>
        <begin position="19"/>
        <end position="222"/>
    </location>
</feature>